<dbReference type="SUPFAM" id="SSF52743">
    <property type="entry name" value="Subtilisin-like"/>
    <property type="match status" value="1"/>
</dbReference>
<dbReference type="SMART" id="SM00944">
    <property type="entry name" value="Pro-kuma_activ"/>
    <property type="match status" value="1"/>
</dbReference>
<keyword evidence="15" id="KW-1185">Reference proteome</keyword>
<evidence type="ECO:0000256" key="8">
    <source>
        <dbReference type="ARBA" id="ARBA00022825"/>
    </source>
</evidence>
<dbReference type="InterPro" id="IPR000209">
    <property type="entry name" value="Peptidase_S8/S53_dom"/>
</dbReference>
<keyword evidence="7 11" id="KW-0378">Hydrolase</keyword>
<comment type="cofactor">
    <cofactor evidence="11">
        <name>Ca(2+)</name>
        <dbReference type="ChEBI" id="CHEBI:29108"/>
    </cofactor>
    <text evidence="11">Binds 1 Ca(2+) ion per subunit.</text>
</comment>
<dbReference type="InterPro" id="IPR015366">
    <property type="entry name" value="S53_propep"/>
</dbReference>
<dbReference type="CDD" id="cd11377">
    <property type="entry name" value="Pro-peptidase_S53"/>
    <property type="match status" value="1"/>
</dbReference>
<evidence type="ECO:0000256" key="3">
    <source>
        <dbReference type="ARBA" id="ARBA00004239"/>
    </source>
</evidence>
<keyword evidence="12" id="KW-0732">Signal</keyword>
<feature type="active site" description="Charge relay system" evidence="11">
    <location>
        <position position="293"/>
    </location>
</feature>
<keyword evidence="5 11" id="KW-0645">Protease</keyword>
<dbReference type="GO" id="GO:0004252">
    <property type="term" value="F:serine-type endopeptidase activity"/>
    <property type="evidence" value="ECO:0007669"/>
    <property type="project" value="UniProtKB-UniRule"/>
</dbReference>
<evidence type="ECO:0000259" key="13">
    <source>
        <dbReference type="PROSITE" id="PS51695"/>
    </source>
</evidence>
<dbReference type="GO" id="GO:0006508">
    <property type="term" value="P:proteolysis"/>
    <property type="evidence" value="ECO:0007669"/>
    <property type="project" value="UniProtKB-KW"/>
</dbReference>
<evidence type="ECO:0000313" key="14">
    <source>
        <dbReference type="EMBL" id="THU96529.1"/>
    </source>
</evidence>
<evidence type="ECO:0000256" key="4">
    <source>
        <dbReference type="ARBA" id="ARBA00012462"/>
    </source>
</evidence>
<evidence type="ECO:0000256" key="2">
    <source>
        <dbReference type="ARBA" id="ARBA00002451"/>
    </source>
</evidence>
<accession>A0A4S8M313</accession>
<reference evidence="14 15" key="1">
    <citation type="journal article" date="2019" name="Nat. Ecol. Evol.">
        <title>Megaphylogeny resolves global patterns of mushroom evolution.</title>
        <authorList>
            <person name="Varga T."/>
            <person name="Krizsan K."/>
            <person name="Foldi C."/>
            <person name="Dima B."/>
            <person name="Sanchez-Garcia M."/>
            <person name="Sanchez-Ramirez S."/>
            <person name="Szollosi G.J."/>
            <person name="Szarkandi J.G."/>
            <person name="Papp V."/>
            <person name="Albert L."/>
            <person name="Andreopoulos W."/>
            <person name="Angelini C."/>
            <person name="Antonin V."/>
            <person name="Barry K.W."/>
            <person name="Bougher N.L."/>
            <person name="Buchanan P."/>
            <person name="Buyck B."/>
            <person name="Bense V."/>
            <person name="Catcheside P."/>
            <person name="Chovatia M."/>
            <person name="Cooper J."/>
            <person name="Damon W."/>
            <person name="Desjardin D."/>
            <person name="Finy P."/>
            <person name="Geml J."/>
            <person name="Haridas S."/>
            <person name="Hughes K."/>
            <person name="Justo A."/>
            <person name="Karasinski D."/>
            <person name="Kautmanova I."/>
            <person name="Kiss B."/>
            <person name="Kocsube S."/>
            <person name="Kotiranta H."/>
            <person name="LaButti K.M."/>
            <person name="Lechner B.E."/>
            <person name="Liimatainen K."/>
            <person name="Lipzen A."/>
            <person name="Lukacs Z."/>
            <person name="Mihaltcheva S."/>
            <person name="Morgado L.N."/>
            <person name="Niskanen T."/>
            <person name="Noordeloos M.E."/>
            <person name="Ohm R.A."/>
            <person name="Ortiz-Santana B."/>
            <person name="Ovrebo C."/>
            <person name="Racz N."/>
            <person name="Riley R."/>
            <person name="Savchenko A."/>
            <person name="Shiryaev A."/>
            <person name="Soop K."/>
            <person name="Spirin V."/>
            <person name="Szebenyi C."/>
            <person name="Tomsovsky M."/>
            <person name="Tulloss R.E."/>
            <person name="Uehling J."/>
            <person name="Grigoriev I.V."/>
            <person name="Vagvolgyi C."/>
            <person name="Papp T."/>
            <person name="Martin F.M."/>
            <person name="Miettinen O."/>
            <person name="Hibbett D.S."/>
            <person name="Nagy L.G."/>
        </authorList>
    </citation>
    <scope>NUCLEOTIDE SEQUENCE [LARGE SCALE GENOMIC DNA]</scope>
    <source>
        <strain evidence="14 15">CBS 962.96</strain>
    </source>
</reference>
<dbReference type="InterPro" id="IPR050819">
    <property type="entry name" value="Tripeptidyl-peptidase_I"/>
</dbReference>
<dbReference type="PANTHER" id="PTHR14218:SF15">
    <property type="entry name" value="TRIPEPTIDYL-PEPTIDASE 1"/>
    <property type="match status" value="1"/>
</dbReference>
<dbReference type="PROSITE" id="PS51257">
    <property type="entry name" value="PROKAR_LIPOPROTEIN"/>
    <property type="match status" value="1"/>
</dbReference>
<feature type="binding site" evidence="11">
    <location>
        <position position="536"/>
    </location>
    <ligand>
        <name>Ca(2+)</name>
        <dbReference type="ChEBI" id="CHEBI:29108"/>
    </ligand>
</feature>
<dbReference type="Pfam" id="PF09286">
    <property type="entry name" value="Pro-kuma_activ"/>
    <property type="match status" value="1"/>
</dbReference>
<feature type="signal peptide" evidence="12">
    <location>
        <begin position="1"/>
        <end position="19"/>
    </location>
</feature>
<evidence type="ECO:0000256" key="10">
    <source>
        <dbReference type="ARBA" id="ARBA00023145"/>
    </source>
</evidence>
<feature type="active site" description="Charge relay system" evidence="11">
    <location>
        <position position="289"/>
    </location>
</feature>
<feature type="binding site" evidence="11">
    <location>
        <position position="557"/>
    </location>
    <ligand>
        <name>Ca(2+)</name>
        <dbReference type="ChEBI" id="CHEBI:29108"/>
    </ligand>
</feature>
<dbReference type="Proteomes" id="UP000297245">
    <property type="component" value="Unassembled WGS sequence"/>
</dbReference>
<comment type="catalytic activity">
    <reaction evidence="1">
        <text>Release of an N-terminal tripeptide from a polypeptide.</text>
        <dbReference type="EC" id="3.4.14.10"/>
    </reaction>
</comment>
<comment type="function">
    <text evidence="2">Secreted tripeptidyl-peptidase which degrades proteins at acidic pHs and is involved in virulence.</text>
</comment>
<dbReference type="AlphaFoldDB" id="A0A4S8M313"/>
<dbReference type="Pfam" id="PF00082">
    <property type="entry name" value="Peptidase_S8"/>
    <property type="match status" value="1"/>
</dbReference>
<sequence length="576" mass="61625">MAARILSFTVLASAILVACTPTRWSMTVTEQRTLPITFFSTGKPDSETKIDLRIALAQKNMAGLEKALYDVSTPSSAFYGQHLSFDEVKVYAEPSEETVNAVTRWLQESGVSDFEMSGPFNEWISINIQASKADELFDASFEQFVHIESGEHFIRTLQYSVPQNLVQHIELVHPTTAFVRPFVKRPVMSVPVPRIARNITKRANSAPSSCDDTVTPACLQALYGIPSTPATQSSNKLGVSGFNGLFAENADLKTFLTKLRPDMPSMTNFTVLSVDGGQNLQGVNQTDSEANLDIQYTVGIATGVPTVFITVGNNNSDSIGGFLDVINALNAEYAPPQVWTTSYGFDERDINSTLANRICNAYMTLGARGVSILVSSGDGGVSGGQSQDCGTGAFIPAFPGGCPFHTAVGATQGVNETAAFFSSGGFSNVFSRPWYQDYAVTTYLDALGNDTYAGLFNRSGRAFPDIAAQGVNVEIVSGGLVDHVAGTSCSSPIFASVVSLINDRLIAAGKPYLRNPWILAKPFSRSLYANPQAFFDILNGSNPGCGTDGFPARVGWDPVTGLGTPNFEAMLKAAGL</sequence>
<comment type="subcellular location">
    <subcellularLocation>
        <location evidence="3">Secreted</location>
        <location evidence="3">Extracellular space</location>
    </subcellularLocation>
</comment>
<feature type="domain" description="Peptidase S53" evidence="13">
    <location>
        <begin position="213"/>
        <end position="576"/>
    </location>
</feature>
<dbReference type="GO" id="GO:0008240">
    <property type="term" value="F:tripeptidyl-peptidase activity"/>
    <property type="evidence" value="ECO:0007669"/>
    <property type="project" value="UniProtKB-EC"/>
</dbReference>
<dbReference type="Gene3D" id="3.40.50.200">
    <property type="entry name" value="Peptidase S8/S53 domain"/>
    <property type="match status" value="1"/>
</dbReference>
<dbReference type="OrthoDB" id="409122at2759"/>
<feature type="binding site" evidence="11">
    <location>
        <position position="555"/>
    </location>
    <ligand>
        <name>Ca(2+)</name>
        <dbReference type="ChEBI" id="CHEBI:29108"/>
    </ligand>
</feature>
<dbReference type="EMBL" id="ML179175">
    <property type="protein sequence ID" value="THU96529.1"/>
    <property type="molecule type" value="Genomic_DNA"/>
</dbReference>
<dbReference type="SUPFAM" id="SSF54897">
    <property type="entry name" value="Protease propeptides/inhibitors"/>
    <property type="match status" value="1"/>
</dbReference>
<feature type="binding site" evidence="11">
    <location>
        <position position="537"/>
    </location>
    <ligand>
        <name>Ca(2+)</name>
        <dbReference type="ChEBI" id="CHEBI:29108"/>
    </ligand>
</feature>
<dbReference type="PROSITE" id="PS51695">
    <property type="entry name" value="SEDOLISIN"/>
    <property type="match status" value="1"/>
</dbReference>
<dbReference type="EC" id="3.4.14.10" evidence="4"/>
<evidence type="ECO:0000256" key="6">
    <source>
        <dbReference type="ARBA" id="ARBA00022723"/>
    </source>
</evidence>
<gene>
    <name evidence="14" type="ORF">K435DRAFT_819437</name>
</gene>
<dbReference type="GO" id="GO:0005576">
    <property type="term" value="C:extracellular region"/>
    <property type="evidence" value="ECO:0007669"/>
    <property type="project" value="UniProtKB-SubCell"/>
</dbReference>
<evidence type="ECO:0000256" key="5">
    <source>
        <dbReference type="ARBA" id="ARBA00022670"/>
    </source>
</evidence>
<keyword evidence="6 11" id="KW-0479">Metal-binding</keyword>
<name>A0A4S8M313_DENBC</name>
<dbReference type="CDD" id="cd04056">
    <property type="entry name" value="Peptidases_S53"/>
    <property type="match status" value="1"/>
</dbReference>
<keyword evidence="9 11" id="KW-0106">Calcium</keyword>
<protein>
    <recommendedName>
        <fullName evidence="4">tripeptidyl-peptidase II</fullName>
        <ecNumber evidence="4">3.4.14.10</ecNumber>
    </recommendedName>
</protein>
<evidence type="ECO:0000256" key="11">
    <source>
        <dbReference type="PROSITE-ProRule" id="PRU01032"/>
    </source>
</evidence>
<dbReference type="InterPro" id="IPR030400">
    <property type="entry name" value="Sedolisin_dom"/>
</dbReference>
<dbReference type="InterPro" id="IPR036852">
    <property type="entry name" value="Peptidase_S8/S53_dom_sf"/>
</dbReference>
<dbReference type="PANTHER" id="PTHR14218">
    <property type="entry name" value="PROTEASE S8 TRIPEPTIDYL PEPTIDASE I CLN2"/>
    <property type="match status" value="1"/>
</dbReference>
<evidence type="ECO:0000256" key="12">
    <source>
        <dbReference type="SAM" id="SignalP"/>
    </source>
</evidence>
<evidence type="ECO:0000313" key="15">
    <source>
        <dbReference type="Proteomes" id="UP000297245"/>
    </source>
</evidence>
<proteinExistence type="predicted"/>
<evidence type="ECO:0000256" key="9">
    <source>
        <dbReference type="ARBA" id="ARBA00022837"/>
    </source>
</evidence>
<keyword evidence="10" id="KW-0865">Zymogen</keyword>
<organism evidence="14 15">
    <name type="scientific">Dendrothele bispora (strain CBS 962.96)</name>
    <dbReference type="NCBI Taxonomy" id="1314807"/>
    <lineage>
        <taxon>Eukaryota</taxon>
        <taxon>Fungi</taxon>
        <taxon>Dikarya</taxon>
        <taxon>Basidiomycota</taxon>
        <taxon>Agaricomycotina</taxon>
        <taxon>Agaricomycetes</taxon>
        <taxon>Agaricomycetidae</taxon>
        <taxon>Agaricales</taxon>
        <taxon>Agaricales incertae sedis</taxon>
        <taxon>Dendrothele</taxon>
    </lineage>
</organism>
<evidence type="ECO:0000256" key="1">
    <source>
        <dbReference type="ARBA" id="ARBA00001910"/>
    </source>
</evidence>
<feature type="chain" id="PRO_5020625336" description="tripeptidyl-peptidase II" evidence="12">
    <location>
        <begin position="20"/>
        <end position="576"/>
    </location>
</feature>
<dbReference type="GO" id="GO:0046872">
    <property type="term" value="F:metal ion binding"/>
    <property type="evidence" value="ECO:0007669"/>
    <property type="project" value="UniProtKB-UniRule"/>
</dbReference>
<keyword evidence="8 11" id="KW-0720">Serine protease</keyword>
<feature type="active site" description="Charge relay system" evidence="11">
    <location>
        <position position="488"/>
    </location>
</feature>
<evidence type="ECO:0000256" key="7">
    <source>
        <dbReference type="ARBA" id="ARBA00022801"/>
    </source>
</evidence>